<comment type="similarity">
    <text evidence="1">Belongs to the thioredoxin family. DsbA subfamily.</text>
</comment>
<evidence type="ECO:0000259" key="7">
    <source>
        <dbReference type="Pfam" id="PF13462"/>
    </source>
</evidence>
<dbReference type="Gene3D" id="3.40.30.10">
    <property type="entry name" value="Glutaredoxin"/>
    <property type="match status" value="1"/>
</dbReference>
<dbReference type="Proteomes" id="UP001157961">
    <property type="component" value="Unassembled WGS sequence"/>
</dbReference>
<evidence type="ECO:0000313" key="8">
    <source>
        <dbReference type="EMBL" id="SMP01470.1"/>
    </source>
</evidence>
<evidence type="ECO:0000256" key="6">
    <source>
        <dbReference type="SAM" id="SignalP"/>
    </source>
</evidence>
<name>A0ABY1N678_9RHOB</name>
<feature type="chain" id="PRO_5046760215" evidence="6">
    <location>
        <begin position="22"/>
        <end position="227"/>
    </location>
</feature>
<dbReference type="InterPro" id="IPR036249">
    <property type="entry name" value="Thioredoxin-like_sf"/>
</dbReference>
<dbReference type="PANTHER" id="PTHR13887">
    <property type="entry name" value="GLUTATHIONE S-TRANSFERASE KAPPA"/>
    <property type="match status" value="1"/>
</dbReference>
<organism evidence="8 9">
    <name type="scientific">Shimia sagamensis</name>
    <dbReference type="NCBI Taxonomy" id="1566352"/>
    <lineage>
        <taxon>Bacteria</taxon>
        <taxon>Pseudomonadati</taxon>
        <taxon>Pseudomonadota</taxon>
        <taxon>Alphaproteobacteria</taxon>
        <taxon>Rhodobacterales</taxon>
        <taxon>Roseobacteraceae</taxon>
    </lineage>
</organism>
<comment type="caution">
    <text evidence="8">The sequence shown here is derived from an EMBL/GenBank/DDBJ whole genome shotgun (WGS) entry which is preliminary data.</text>
</comment>
<evidence type="ECO:0000313" key="9">
    <source>
        <dbReference type="Proteomes" id="UP001157961"/>
    </source>
</evidence>
<evidence type="ECO:0000256" key="1">
    <source>
        <dbReference type="ARBA" id="ARBA00005791"/>
    </source>
</evidence>
<evidence type="ECO:0000256" key="3">
    <source>
        <dbReference type="ARBA" id="ARBA00023002"/>
    </source>
</evidence>
<dbReference type="InterPro" id="IPR012336">
    <property type="entry name" value="Thioredoxin-like_fold"/>
</dbReference>
<evidence type="ECO:0000256" key="2">
    <source>
        <dbReference type="ARBA" id="ARBA00022729"/>
    </source>
</evidence>
<keyword evidence="5" id="KW-0676">Redox-active center</keyword>
<keyword evidence="2 6" id="KW-0732">Signal</keyword>
<keyword evidence="4" id="KW-1015">Disulfide bond</keyword>
<gene>
    <name evidence="8" type="ORF">SAMN06265373_101137</name>
</gene>
<dbReference type="Pfam" id="PF13462">
    <property type="entry name" value="Thioredoxin_4"/>
    <property type="match status" value="1"/>
</dbReference>
<dbReference type="SUPFAM" id="SSF52833">
    <property type="entry name" value="Thioredoxin-like"/>
    <property type="match status" value="1"/>
</dbReference>
<dbReference type="EMBL" id="FXTY01000001">
    <property type="protein sequence ID" value="SMP01470.1"/>
    <property type="molecule type" value="Genomic_DNA"/>
</dbReference>
<sequence length="227" mass="24701">MNRFIPAIAAVAVAAAGGAYWLSNTQTATTTAFDLPEVSNIQTVSSEGAANEHGIVEMVMGSEDAPITIVEYASFTCPHCASFHENVLEPLKADYVDTGKVKFVFRDVYFDRYGLWASMVARCGGQEKFFGMTDILMKTQKDWTRAGDPVAISDSLRKTGRLAGLEDDQLQACLQDEDKAKALVAWFQENAAADDVNSTPTLLIDGEKHSNMSYNDLKEILDGKLGG</sequence>
<evidence type="ECO:0000256" key="4">
    <source>
        <dbReference type="ARBA" id="ARBA00023157"/>
    </source>
</evidence>
<dbReference type="RefSeq" id="WP_283424020.1">
    <property type="nucleotide sequence ID" value="NZ_FXTY01000001.1"/>
</dbReference>
<keyword evidence="9" id="KW-1185">Reference proteome</keyword>
<dbReference type="PANTHER" id="PTHR13887:SF14">
    <property type="entry name" value="DISULFIDE BOND FORMATION PROTEIN D"/>
    <property type="match status" value="1"/>
</dbReference>
<accession>A0ABY1N678</accession>
<feature type="signal peptide" evidence="6">
    <location>
        <begin position="1"/>
        <end position="21"/>
    </location>
</feature>
<proteinExistence type="inferred from homology"/>
<reference evidence="8 9" key="1">
    <citation type="submission" date="2017-05" db="EMBL/GenBank/DDBJ databases">
        <authorList>
            <person name="Varghese N."/>
            <person name="Submissions S."/>
        </authorList>
    </citation>
    <scope>NUCLEOTIDE SEQUENCE [LARGE SCALE GENOMIC DNA]</scope>
    <source>
        <strain evidence="8 9">DSM 29734</strain>
    </source>
</reference>
<protein>
    <submittedName>
        <fullName evidence="8">Thioredoxin</fullName>
    </submittedName>
</protein>
<feature type="domain" description="Thioredoxin-like fold" evidence="7">
    <location>
        <begin position="57"/>
        <end position="222"/>
    </location>
</feature>
<evidence type="ECO:0000256" key="5">
    <source>
        <dbReference type="ARBA" id="ARBA00023284"/>
    </source>
</evidence>
<keyword evidence="3" id="KW-0560">Oxidoreductase</keyword>